<organism evidence="1">
    <name type="scientific">Oryza nivara</name>
    <name type="common">Indian wild rice</name>
    <name type="synonym">Oryza sativa f. spontanea</name>
    <dbReference type="NCBI Taxonomy" id="4536"/>
    <lineage>
        <taxon>Eukaryota</taxon>
        <taxon>Viridiplantae</taxon>
        <taxon>Streptophyta</taxon>
        <taxon>Embryophyta</taxon>
        <taxon>Tracheophyta</taxon>
        <taxon>Spermatophyta</taxon>
        <taxon>Magnoliopsida</taxon>
        <taxon>Liliopsida</taxon>
        <taxon>Poales</taxon>
        <taxon>Poaceae</taxon>
        <taxon>BOP clade</taxon>
        <taxon>Oryzoideae</taxon>
        <taxon>Oryzeae</taxon>
        <taxon>Oryzinae</taxon>
        <taxon>Oryza</taxon>
    </lineage>
</organism>
<reference evidence="1" key="1">
    <citation type="submission" date="2015-04" db="UniProtKB">
        <authorList>
            <consortium name="EnsemblPlants"/>
        </authorList>
    </citation>
    <scope>IDENTIFICATION</scope>
    <source>
        <strain evidence="1">SL10</strain>
    </source>
</reference>
<evidence type="ECO:0000313" key="1">
    <source>
        <dbReference type="EnsemblPlants" id="ONIVA11G08350.5"/>
    </source>
</evidence>
<sequence>MSIPPSSTGRVSLGIHWYNTSHLKKFRIVLEVYKYLFGASSIGQCFSLPLSYPDGFTSWQTQGKGELTEL</sequence>
<reference evidence="1" key="2">
    <citation type="submission" date="2018-04" db="EMBL/GenBank/DDBJ databases">
        <title>OnivRS2 (Oryza nivara Reference Sequence Version 2).</title>
        <authorList>
            <person name="Zhang J."/>
            <person name="Kudrna D."/>
            <person name="Lee S."/>
            <person name="Talag J."/>
            <person name="Rajasekar S."/>
            <person name="Welchert J."/>
            <person name="Hsing Y.-I."/>
            <person name="Wing R.A."/>
        </authorList>
    </citation>
    <scope>NUCLEOTIDE SEQUENCE [LARGE SCALE GENOMIC DNA]</scope>
    <source>
        <strain evidence="1">SL10</strain>
    </source>
</reference>
<dbReference type="HOGENOM" id="CLU_2762120_0_0_1"/>
<keyword evidence="2" id="KW-1185">Reference proteome</keyword>
<accession>A0A0E0J083</accession>
<evidence type="ECO:0000313" key="2">
    <source>
        <dbReference type="Proteomes" id="UP000006591"/>
    </source>
</evidence>
<dbReference type="EnsemblPlants" id="ONIVA11G08350.5">
    <property type="protein sequence ID" value="ONIVA11G08350.5"/>
    <property type="gene ID" value="ONIVA11G08350"/>
</dbReference>
<dbReference type="Gramene" id="ONIVA11G08350.5">
    <property type="protein sequence ID" value="ONIVA11G08350.5"/>
    <property type="gene ID" value="ONIVA11G08350"/>
</dbReference>
<dbReference type="Proteomes" id="UP000006591">
    <property type="component" value="Chromosome 11"/>
</dbReference>
<name>A0A0E0J083_ORYNI</name>
<dbReference type="AlphaFoldDB" id="A0A0E0J083"/>
<proteinExistence type="predicted"/>
<protein>
    <submittedName>
        <fullName evidence="1">Uncharacterized protein</fullName>
    </submittedName>
</protein>